<evidence type="ECO:0000313" key="2">
    <source>
        <dbReference type="Proteomes" id="UP000799291"/>
    </source>
</evidence>
<organism evidence="1 2">
    <name type="scientific">Lentithecium fluviatile CBS 122367</name>
    <dbReference type="NCBI Taxonomy" id="1168545"/>
    <lineage>
        <taxon>Eukaryota</taxon>
        <taxon>Fungi</taxon>
        <taxon>Dikarya</taxon>
        <taxon>Ascomycota</taxon>
        <taxon>Pezizomycotina</taxon>
        <taxon>Dothideomycetes</taxon>
        <taxon>Pleosporomycetidae</taxon>
        <taxon>Pleosporales</taxon>
        <taxon>Massarineae</taxon>
        <taxon>Lentitheciaceae</taxon>
        <taxon>Lentithecium</taxon>
    </lineage>
</organism>
<dbReference type="AlphaFoldDB" id="A0A6G1IUG1"/>
<accession>A0A6G1IUG1</accession>
<dbReference type="Proteomes" id="UP000799291">
    <property type="component" value="Unassembled WGS sequence"/>
</dbReference>
<evidence type="ECO:0000313" key="1">
    <source>
        <dbReference type="EMBL" id="KAF2681593.1"/>
    </source>
</evidence>
<name>A0A6G1IUG1_9PLEO</name>
<sequence length="101" mass="11468">MVGVFSSKALRFNSFKFNDRTIGLRGCTAIVVVSKCGLWIFHLWEIPEFSNVQIDPATNFKIRNSETAVTNSEFHSRVLNFLRSEGPSDTETFMVSKMRSS</sequence>
<gene>
    <name evidence="1" type="ORF">K458DRAFT_420377</name>
</gene>
<keyword evidence="2" id="KW-1185">Reference proteome</keyword>
<dbReference type="OrthoDB" id="3886018at2759"/>
<protein>
    <submittedName>
        <fullName evidence="1">Uncharacterized protein</fullName>
    </submittedName>
</protein>
<proteinExistence type="predicted"/>
<dbReference type="EMBL" id="MU005590">
    <property type="protein sequence ID" value="KAF2681593.1"/>
    <property type="molecule type" value="Genomic_DNA"/>
</dbReference>
<reference evidence="1" key="1">
    <citation type="journal article" date="2020" name="Stud. Mycol.">
        <title>101 Dothideomycetes genomes: a test case for predicting lifestyles and emergence of pathogens.</title>
        <authorList>
            <person name="Haridas S."/>
            <person name="Albert R."/>
            <person name="Binder M."/>
            <person name="Bloem J."/>
            <person name="Labutti K."/>
            <person name="Salamov A."/>
            <person name="Andreopoulos B."/>
            <person name="Baker S."/>
            <person name="Barry K."/>
            <person name="Bills G."/>
            <person name="Bluhm B."/>
            <person name="Cannon C."/>
            <person name="Castanera R."/>
            <person name="Culley D."/>
            <person name="Daum C."/>
            <person name="Ezra D."/>
            <person name="Gonzalez J."/>
            <person name="Henrissat B."/>
            <person name="Kuo A."/>
            <person name="Liang C."/>
            <person name="Lipzen A."/>
            <person name="Lutzoni F."/>
            <person name="Magnuson J."/>
            <person name="Mondo S."/>
            <person name="Nolan M."/>
            <person name="Ohm R."/>
            <person name="Pangilinan J."/>
            <person name="Park H.-J."/>
            <person name="Ramirez L."/>
            <person name="Alfaro M."/>
            <person name="Sun H."/>
            <person name="Tritt A."/>
            <person name="Yoshinaga Y."/>
            <person name="Zwiers L.-H."/>
            <person name="Turgeon B."/>
            <person name="Goodwin S."/>
            <person name="Spatafora J."/>
            <person name="Crous P."/>
            <person name="Grigoriev I."/>
        </authorList>
    </citation>
    <scope>NUCLEOTIDE SEQUENCE</scope>
    <source>
        <strain evidence="1">CBS 122367</strain>
    </source>
</reference>